<evidence type="ECO:0000313" key="1">
    <source>
        <dbReference type="EMBL" id="CAH1977235.1"/>
    </source>
</evidence>
<dbReference type="EMBL" id="CAKOFQ010006856">
    <property type="protein sequence ID" value="CAH1977235.1"/>
    <property type="molecule type" value="Genomic_DNA"/>
</dbReference>
<sequence>MAYRVSSSASSSFSLLMRRQGDRDVVKTTCSEKKNIDIQVARFDYATSCAFRAVEHPEFKRLMEMLRPGCKLYSRRLSC</sequence>
<comment type="caution">
    <text evidence="1">The sequence shown here is derived from an EMBL/GenBank/DDBJ whole genome shotgun (WGS) entry which is preliminary data.</text>
</comment>
<reference evidence="1" key="1">
    <citation type="submission" date="2022-03" db="EMBL/GenBank/DDBJ databases">
        <authorList>
            <person name="Sayadi A."/>
        </authorList>
    </citation>
    <scope>NUCLEOTIDE SEQUENCE</scope>
</reference>
<accession>A0A9P0KLB2</accession>
<evidence type="ECO:0000313" key="2">
    <source>
        <dbReference type="Proteomes" id="UP001152888"/>
    </source>
</evidence>
<proteinExistence type="predicted"/>
<protein>
    <submittedName>
        <fullName evidence="1">Uncharacterized protein</fullName>
    </submittedName>
</protein>
<name>A0A9P0KLB2_ACAOB</name>
<dbReference type="AlphaFoldDB" id="A0A9P0KLB2"/>
<organism evidence="1 2">
    <name type="scientific">Acanthoscelides obtectus</name>
    <name type="common">Bean weevil</name>
    <name type="synonym">Bruchus obtectus</name>
    <dbReference type="NCBI Taxonomy" id="200917"/>
    <lineage>
        <taxon>Eukaryota</taxon>
        <taxon>Metazoa</taxon>
        <taxon>Ecdysozoa</taxon>
        <taxon>Arthropoda</taxon>
        <taxon>Hexapoda</taxon>
        <taxon>Insecta</taxon>
        <taxon>Pterygota</taxon>
        <taxon>Neoptera</taxon>
        <taxon>Endopterygota</taxon>
        <taxon>Coleoptera</taxon>
        <taxon>Polyphaga</taxon>
        <taxon>Cucujiformia</taxon>
        <taxon>Chrysomeloidea</taxon>
        <taxon>Chrysomelidae</taxon>
        <taxon>Bruchinae</taxon>
        <taxon>Bruchini</taxon>
        <taxon>Acanthoscelides</taxon>
    </lineage>
</organism>
<dbReference type="OrthoDB" id="2017365at2759"/>
<keyword evidence="2" id="KW-1185">Reference proteome</keyword>
<gene>
    <name evidence="1" type="ORF">ACAOBT_LOCUS12539</name>
</gene>
<dbReference type="Proteomes" id="UP001152888">
    <property type="component" value="Unassembled WGS sequence"/>
</dbReference>